<feature type="region of interest" description="Disordered" evidence="2">
    <location>
        <begin position="418"/>
        <end position="448"/>
    </location>
</feature>
<keyword evidence="1" id="KW-0863">Zinc-finger</keyword>
<protein>
    <recommendedName>
        <fullName evidence="3">GATA-type domain-containing protein</fullName>
    </recommendedName>
</protein>
<feature type="compositionally biased region" description="Low complexity" evidence="2">
    <location>
        <begin position="208"/>
        <end position="219"/>
    </location>
</feature>
<feature type="domain" description="GATA-type" evidence="3">
    <location>
        <begin position="76"/>
        <end position="115"/>
    </location>
</feature>
<gene>
    <name evidence="4" type="ORF">DUNSADRAFT_9259</name>
</gene>
<feature type="compositionally biased region" description="Low complexity" evidence="2">
    <location>
        <begin position="121"/>
        <end position="146"/>
    </location>
</feature>
<comment type="caution">
    <text evidence="4">The sequence shown here is derived from an EMBL/GenBank/DDBJ whole genome shotgun (WGS) entry which is preliminary data.</text>
</comment>
<keyword evidence="5" id="KW-1185">Reference proteome</keyword>
<feature type="compositionally biased region" description="Low complexity" evidence="2">
    <location>
        <begin position="588"/>
        <end position="600"/>
    </location>
</feature>
<keyword evidence="1" id="KW-0479">Metal-binding</keyword>
<feature type="compositionally biased region" description="Polar residues" evidence="2">
    <location>
        <begin position="195"/>
        <end position="207"/>
    </location>
</feature>
<feature type="compositionally biased region" description="Low complexity" evidence="2">
    <location>
        <begin position="246"/>
        <end position="255"/>
    </location>
</feature>
<dbReference type="Gene3D" id="3.30.50.10">
    <property type="entry name" value="Erythroid Transcription Factor GATA-1, subunit A"/>
    <property type="match status" value="1"/>
</dbReference>
<accession>A0ABQ7GHU5</accession>
<evidence type="ECO:0000313" key="4">
    <source>
        <dbReference type="EMBL" id="KAF5834184.1"/>
    </source>
</evidence>
<dbReference type="InterPro" id="IPR000679">
    <property type="entry name" value="Znf_GATA"/>
</dbReference>
<evidence type="ECO:0000313" key="5">
    <source>
        <dbReference type="Proteomes" id="UP000815325"/>
    </source>
</evidence>
<feature type="region of interest" description="Disordered" evidence="2">
    <location>
        <begin position="572"/>
        <end position="606"/>
    </location>
</feature>
<dbReference type="SMART" id="SM00401">
    <property type="entry name" value="ZnF_GATA"/>
    <property type="match status" value="1"/>
</dbReference>
<feature type="compositionally biased region" description="Low complexity" evidence="2">
    <location>
        <begin position="498"/>
        <end position="512"/>
    </location>
</feature>
<evidence type="ECO:0000259" key="3">
    <source>
        <dbReference type="PROSITE" id="PS50114"/>
    </source>
</evidence>
<evidence type="ECO:0000256" key="2">
    <source>
        <dbReference type="SAM" id="MobiDB-lite"/>
    </source>
</evidence>
<evidence type="ECO:0000256" key="1">
    <source>
        <dbReference type="PROSITE-ProRule" id="PRU00094"/>
    </source>
</evidence>
<feature type="compositionally biased region" description="Low complexity" evidence="2">
    <location>
        <begin position="273"/>
        <end position="293"/>
    </location>
</feature>
<dbReference type="PROSITE" id="PS50114">
    <property type="entry name" value="GATA_ZN_FINGER_2"/>
    <property type="match status" value="1"/>
</dbReference>
<keyword evidence="1" id="KW-0862">Zinc</keyword>
<reference evidence="4" key="1">
    <citation type="submission" date="2017-08" db="EMBL/GenBank/DDBJ databases">
        <authorList>
            <person name="Polle J.E."/>
            <person name="Barry K."/>
            <person name="Cushman J."/>
            <person name="Schmutz J."/>
            <person name="Tran D."/>
            <person name="Hathwaick L.T."/>
            <person name="Yim W.C."/>
            <person name="Jenkins J."/>
            <person name="Mckie-Krisberg Z.M."/>
            <person name="Prochnik S."/>
            <person name="Lindquist E."/>
            <person name="Dockter R.B."/>
            <person name="Adam C."/>
            <person name="Molina H."/>
            <person name="Bunkerborg J."/>
            <person name="Jin E."/>
            <person name="Buchheim M."/>
            <person name="Magnuson J."/>
        </authorList>
    </citation>
    <scope>NUCLEOTIDE SEQUENCE</scope>
    <source>
        <strain evidence="4">CCAP 19/18</strain>
    </source>
</reference>
<dbReference type="Proteomes" id="UP000815325">
    <property type="component" value="Unassembled WGS sequence"/>
</dbReference>
<feature type="region of interest" description="Disordered" evidence="2">
    <location>
        <begin position="115"/>
        <end position="160"/>
    </location>
</feature>
<organism evidence="4 5">
    <name type="scientific">Dunaliella salina</name>
    <name type="common">Green alga</name>
    <name type="synonym">Protococcus salinus</name>
    <dbReference type="NCBI Taxonomy" id="3046"/>
    <lineage>
        <taxon>Eukaryota</taxon>
        <taxon>Viridiplantae</taxon>
        <taxon>Chlorophyta</taxon>
        <taxon>core chlorophytes</taxon>
        <taxon>Chlorophyceae</taxon>
        <taxon>CS clade</taxon>
        <taxon>Chlamydomonadales</taxon>
        <taxon>Dunaliellaceae</taxon>
        <taxon>Dunaliella</taxon>
    </lineage>
</organism>
<dbReference type="CDD" id="cd00202">
    <property type="entry name" value="ZnF_GATA"/>
    <property type="match status" value="1"/>
</dbReference>
<dbReference type="EMBL" id="MU069771">
    <property type="protein sequence ID" value="KAF5834184.1"/>
    <property type="molecule type" value="Genomic_DNA"/>
</dbReference>
<dbReference type="InterPro" id="IPR013088">
    <property type="entry name" value="Znf_NHR/GATA"/>
</dbReference>
<proteinExistence type="predicted"/>
<dbReference type="SUPFAM" id="SSF57716">
    <property type="entry name" value="Glucocorticoid receptor-like (DNA-binding domain)"/>
    <property type="match status" value="1"/>
</dbReference>
<feature type="region of interest" description="Disordered" evidence="2">
    <location>
        <begin position="184"/>
        <end position="315"/>
    </location>
</feature>
<dbReference type="Pfam" id="PF00320">
    <property type="entry name" value="GATA"/>
    <property type="match status" value="1"/>
</dbReference>
<feature type="region of interest" description="Disordered" evidence="2">
    <location>
        <begin position="482"/>
        <end position="523"/>
    </location>
</feature>
<sequence>MECSMEGPSRTHALLETVRKLLEMQHEEEEIPTVKGGLCEESTFAQESLCSGATPTAEELIVAVPTNKKRSVQRQGVPGGPCANCGTKDSPQWRRPSTKKIVLCNACGIYFSRHNTLPQRSSNNSSSSNKKKTSSAVPAQVPQVQATQDVGNESAGGEDEAITAAGPTHHMALLQQAACAAAAANEGPYTRRPSSHSNTSQTDVINMSQSSRRSSPSRPSQEEDEVMLDNLPAPPAAAVKQEDAAAAHSQSSTQQPVPIPAVPSRKRSLRAGSTSAPTSTPTASATNPTFSAPNAPPPPQAPAFAAHPQPWGPHPSQLLLLQQQQQLLHMRLLGGAFPTPPNPYLMRILASTPPHPQLLASQQSAHLPSLHHHMQQHQHALVLHHVHQMQQQQLHALGGLAHLSSVYTPHGAGLLGRGSTGVARGSEAGLSAPTAQQPSAHSRSASREEPIAASLVPPVSVQCQQQQRQQLHRLITTQPPAWPALPLTEYGNASPHLQQQQQQQQQQSQQQQRGADANSRAAQVVEGQAAVTCHLLSPSSQQLLQQQLPQQQSEEEKEDAADVQQRLLEPAAKRHQRQGSFGSGPEGATSSTAAHTMTTQGGQGGHSLKVIPSYACRGPRAVSASDATSSVAALQQQQLQQQLLQKRMAPTAPLLAAGGGGNGSGTAVSTMYRPAPCALSDC</sequence>
<name>A0ABQ7GHU5_DUNSA</name>
<feature type="compositionally biased region" description="Polar residues" evidence="2">
    <location>
        <begin position="433"/>
        <end position="443"/>
    </location>
</feature>